<dbReference type="PROSITE" id="PS50157">
    <property type="entry name" value="ZINC_FINGER_C2H2_2"/>
    <property type="match status" value="2"/>
</dbReference>
<organism evidence="4 5">
    <name type="scientific">Apiospora marii</name>
    <dbReference type="NCBI Taxonomy" id="335849"/>
    <lineage>
        <taxon>Eukaryota</taxon>
        <taxon>Fungi</taxon>
        <taxon>Dikarya</taxon>
        <taxon>Ascomycota</taxon>
        <taxon>Pezizomycotina</taxon>
        <taxon>Sordariomycetes</taxon>
        <taxon>Xylariomycetidae</taxon>
        <taxon>Amphisphaeriales</taxon>
        <taxon>Apiosporaceae</taxon>
        <taxon>Apiospora</taxon>
    </lineage>
</organism>
<gene>
    <name evidence="4" type="ORF">PG991_014701</name>
</gene>
<dbReference type="SMART" id="SM00355">
    <property type="entry name" value="ZnF_C2H2"/>
    <property type="match status" value="3"/>
</dbReference>
<dbReference type="Pfam" id="PF00096">
    <property type="entry name" value="zf-C2H2"/>
    <property type="match status" value="1"/>
</dbReference>
<reference evidence="4 5" key="1">
    <citation type="submission" date="2023-01" db="EMBL/GenBank/DDBJ databases">
        <title>Analysis of 21 Apiospora genomes using comparative genomics revels a genus with tremendous synthesis potential of carbohydrate active enzymes and secondary metabolites.</title>
        <authorList>
            <person name="Sorensen T."/>
        </authorList>
    </citation>
    <scope>NUCLEOTIDE SEQUENCE [LARGE SCALE GENOMIC DNA]</scope>
    <source>
        <strain evidence="4 5">CBS 20057</strain>
    </source>
</reference>
<accession>A0ABR1R491</accession>
<dbReference type="InterPro" id="IPR013087">
    <property type="entry name" value="Znf_C2H2_type"/>
</dbReference>
<name>A0ABR1R491_9PEZI</name>
<evidence type="ECO:0000256" key="2">
    <source>
        <dbReference type="SAM" id="MobiDB-lite"/>
    </source>
</evidence>
<keyword evidence="1" id="KW-0479">Metal-binding</keyword>
<feature type="domain" description="C2H2-type" evidence="3">
    <location>
        <begin position="49"/>
        <end position="77"/>
    </location>
</feature>
<feature type="region of interest" description="Disordered" evidence="2">
    <location>
        <begin position="125"/>
        <end position="185"/>
    </location>
</feature>
<dbReference type="Gene3D" id="3.30.160.60">
    <property type="entry name" value="Classic Zinc Finger"/>
    <property type="match status" value="1"/>
</dbReference>
<comment type="caution">
    <text evidence="4">The sequence shown here is derived from an EMBL/GenBank/DDBJ whole genome shotgun (WGS) entry which is preliminary data.</text>
</comment>
<dbReference type="EMBL" id="JAQQWI010000019">
    <property type="protein sequence ID" value="KAK7999026.1"/>
    <property type="molecule type" value="Genomic_DNA"/>
</dbReference>
<dbReference type="Pfam" id="PF13912">
    <property type="entry name" value="zf-C2H2_6"/>
    <property type="match status" value="1"/>
</dbReference>
<evidence type="ECO:0000256" key="1">
    <source>
        <dbReference type="PROSITE-ProRule" id="PRU00042"/>
    </source>
</evidence>
<dbReference type="Proteomes" id="UP001396898">
    <property type="component" value="Unassembled WGS sequence"/>
</dbReference>
<sequence>METPGASGNATGSGSGTGGRRTYQCTVCDKVLGSEKTLEAHKQNHVKQFVCSDCGTSFGRQDQMSRHRYMAHGHNASQYICYIKGCTRSRQGMRSLDALVKHLEKSHQGATVDDNKQAAADRGFQLPEESSSDQDSENDSDDAIDDDTEEDDDINMTEEGDSSEVESEQQQETGEAHDHPLSSEYYRYRIQMLEERLSEAQDQLDKKDVRHAREIGDLHRFYQSKMQDREDELAEQRRG</sequence>
<proteinExistence type="predicted"/>
<feature type="compositionally biased region" description="Acidic residues" evidence="2">
    <location>
        <begin position="130"/>
        <end position="169"/>
    </location>
</feature>
<dbReference type="SUPFAM" id="SSF57667">
    <property type="entry name" value="beta-beta-alpha zinc fingers"/>
    <property type="match status" value="1"/>
</dbReference>
<dbReference type="PROSITE" id="PS00028">
    <property type="entry name" value="ZINC_FINGER_C2H2_1"/>
    <property type="match status" value="2"/>
</dbReference>
<keyword evidence="5" id="KW-1185">Reference proteome</keyword>
<evidence type="ECO:0000313" key="5">
    <source>
        <dbReference type="Proteomes" id="UP001396898"/>
    </source>
</evidence>
<keyword evidence="1" id="KW-0862">Zinc</keyword>
<evidence type="ECO:0000259" key="3">
    <source>
        <dbReference type="PROSITE" id="PS50157"/>
    </source>
</evidence>
<keyword evidence="1" id="KW-0863">Zinc-finger</keyword>
<protein>
    <recommendedName>
        <fullName evidence="3">C2H2-type domain-containing protein</fullName>
    </recommendedName>
</protein>
<dbReference type="InterPro" id="IPR036236">
    <property type="entry name" value="Znf_C2H2_sf"/>
</dbReference>
<feature type="domain" description="C2H2-type" evidence="3">
    <location>
        <begin position="23"/>
        <end position="45"/>
    </location>
</feature>
<evidence type="ECO:0000313" key="4">
    <source>
        <dbReference type="EMBL" id="KAK7999026.1"/>
    </source>
</evidence>